<accession>A0A149UN11</accession>
<dbReference type="InterPro" id="IPR011044">
    <property type="entry name" value="Quino_amine_DH_bsu"/>
</dbReference>
<protein>
    <recommendedName>
        <fullName evidence="2">DUF1521 domain-containing protein</fullName>
    </recommendedName>
</protein>
<dbReference type="SUPFAM" id="SSF50969">
    <property type="entry name" value="YVTN repeat-like/Quinoprotein amine dehydrogenase"/>
    <property type="match status" value="1"/>
</dbReference>
<dbReference type="OrthoDB" id="7223700at2"/>
<evidence type="ECO:0000256" key="1">
    <source>
        <dbReference type="SAM" id="MobiDB-lite"/>
    </source>
</evidence>
<dbReference type="AlphaFoldDB" id="A0A149UN11"/>
<sequence>MSVSIQNSGNSDLAVSQTSPSSDFSPQAADTGLQVSGNTIDTGRYLITANNNYTTGAAYNFHSDTDGCVRVYDKQTNTYVQVFGDPHVETSNGTHGEFKRDGLVLDLQDGTQVQVQPTDLNNAGASHINAVSVTKDNQTSFITGLYNDAGTAHVQISAPQTGNAFQLNNSFDSYSDTVLHVGSSLNDLHFADGSSMSHMGNTELDGKGGGIQEFLGQRVPMQSFDTMLQSVLHMASQGSQSVNAPDYSAASVANLRIESGYGK</sequence>
<evidence type="ECO:0000313" key="4">
    <source>
        <dbReference type="Proteomes" id="UP000075377"/>
    </source>
</evidence>
<name>A0A149UN11_9PROT</name>
<feature type="compositionally biased region" description="Polar residues" evidence="1">
    <location>
        <begin position="1"/>
        <end position="25"/>
    </location>
</feature>
<feature type="region of interest" description="Disordered" evidence="1">
    <location>
        <begin position="1"/>
        <end position="35"/>
    </location>
</feature>
<dbReference type="Pfam" id="PF07481">
    <property type="entry name" value="DUF1521"/>
    <property type="match status" value="1"/>
</dbReference>
<gene>
    <name evidence="3" type="ORF">AD951_06895</name>
</gene>
<proteinExistence type="predicted"/>
<evidence type="ECO:0000313" key="3">
    <source>
        <dbReference type="EMBL" id="KXV69389.1"/>
    </source>
</evidence>
<feature type="domain" description="DUF1521" evidence="2">
    <location>
        <begin position="55"/>
        <end position="164"/>
    </location>
</feature>
<dbReference type="PATRIC" id="fig|178901.14.peg.3308"/>
<dbReference type="InterPro" id="IPR011086">
    <property type="entry name" value="DUF1521"/>
</dbReference>
<organism evidence="3 4">
    <name type="scientific">Acetobacter malorum</name>
    <dbReference type="NCBI Taxonomy" id="178901"/>
    <lineage>
        <taxon>Bacteria</taxon>
        <taxon>Pseudomonadati</taxon>
        <taxon>Pseudomonadota</taxon>
        <taxon>Alphaproteobacteria</taxon>
        <taxon>Acetobacterales</taxon>
        <taxon>Acetobacteraceae</taxon>
        <taxon>Acetobacter</taxon>
    </lineage>
</organism>
<dbReference type="EMBL" id="LHZX01000285">
    <property type="protein sequence ID" value="KXV69389.1"/>
    <property type="molecule type" value="Genomic_DNA"/>
</dbReference>
<dbReference type="Proteomes" id="UP000075377">
    <property type="component" value="Unassembled WGS sequence"/>
</dbReference>
<reference evidence="3 4" key="1">
    <citation type="submission" date="2015-06" db="EMBL/GenBank/DDBJ databases">
        <title>Improved classification and identification of acetic acid bacteria using matrix-assisted laser desorption/ionization time-of-flight mass spectrometry; Gluconobacter nephelii and Gluconobacter uchimurae are later heterotypic synonyms of Gluconobacter japonicus and Gluconobacter oxydans, respectively.</title>
        <authorList>
            <person name="Li L."/>
            <person name="Cleenwerck I."/>
            <person name="De Vuyst L."/>
            <person name="Vandamme P."/>
        </authorList>
    </citation>
    <scope>NUCLEOTIDE SEQUENCE [LARGE SCALE GENOMIC DNA]</scope>
    <source>
        <strain evidence="3 4">LMG 1699</strain>
    </source>
</reference>
<dbReference type="RefSeq" id="WP_061500604.1">
    <property type="nucleotide sequence ID" value="NZ_LHZX01000285.1"/>
</dbReference>
<evidence type="ECO:0000259" key="2">
    <source>
        <dbReference type="Pfam" id="PF07481"/>
    </source>
</evidence>
<comment type="caution">
    <text evidence="3">The sequence shown here is derived from an EMBL/GenBank/DDBJ whole genome shotgun (WGS) entry which is preliminary data.</text>
</comment>